<dbReference type="AlphaFoldDB" id="H5SM08"/>
<evidence type="ECO:0000256" key="1">
    <source>
        <dbReference type="SAM" id="MobiDB-lite"/>
    </source>
</evidence>
<feature type="compositionally biased region" description="Low complexity" evidence="1">
    <location>
        <begin position="818"/>
        <end position="836"/>
    </location>
</feature>
<dbReference type="Pfam" id="PF16158">
    <property type="entry name" value="N_BRCA1_IG"/>
    <property type="match status" value="2"/>
</dbReference>
<dbReference type="EMBL" id="AP011769">
    <property type="protein sequence ID" value="BAL57194.1"/>
    <property type="molecule type" value="Genomic_DNA"/>
</dbReference>
<dbReference type="InterPro" id="IPR013783">
    <property type="entry name" value="Ig-like_fold"/>
</dbReference>
<gene>
    <name evidence="3" type="ORF">HGMM_F48B01C10</name>
</gene>
<evidence type="ECO:0000313" key="3">
    <source>
        <dbReference type="EMBL" id="BAL57194.1"/>
    </source>
</evidence>
<reference evidence="3" key="2">
    <citation type="journal article" date="2012" name="PLoS ONE">
        <title>A Deeply Branching Thermophilic Bacterium with an Ancient Acetyl-CoA Pathway Dominates a Subsurface Ecosystem.</title>
        <authorList>
            <person name="Takami H."/>
            <person name="Noguchi H."/>
            <person name="Takaki Y."/>
            <person name="Uchiyama I."/>
            <person name="Toyoda A."/>
            <person name="Nishi S."/>
            <person name="Chee G.-J."/>
            <person name="Arai W."/>
            <person name="Nunoura T."/>
            <person name="Itoh T."/>
            <person name="Hattori M."/>
            <person name="Takai K."/>
        </authorList>
    </citation>
    <scope>NUCLEOTIDE SEQUENCE</scope>
</reference>
<dbReference type="PANTHER" id="PTHR20930">
    <property type="entry name" value="OVARIAN CARCINOMA ANTIGEN CA125-RELATED"/>
    <property type="match status" value="1"/>
</dbReference>
<feature type="domain" description="Nbr1 FW" evidence="2">
    <location>
        <begin position="37"/>
        <end position="141"/>
    </location>
</feature>
<dbReference type="CDD" id="cd14947">
    <property type="entry name" value="NBR1_like"/>
    <property type="match status" value="2"/>
</dbReference>
<dbReference type="PANTHER" id="PTHR20930:SF0">
    <property type="entry name" value="PROTEIN ILRUN"/>
    <property type="match status" value="1"/>
</dbReference>
<feature type="domain" description="Nbr1 FW" evidence="2">
    <location>
        <begin position="357"/>
        <end position="446"/>
    </location>
</feature>
<proteinExistence type="predicted"/>
<dbReference type="InterPro" id="IPR032350">
    <property type="entry name" value="Nbr1_FW"/>
</dbReference>
<reference evidence="3" key="1">
    <citation type="journal article" date="2005" name="Environ. Microbiol.">
        <title>Genetic and functional properties of uncultivated thermophilic crenarchaeotes from a subsurface gold mine as revealed by analysis of genome fragments.</title>
        <authorList>
            <person name="Nunoura T."/>
            <person name="Hirayama H."/>
            <person name="Takami H."/>
            <person name="Oida H."/>
            <person name="Nishi S."/>
            <person name="Shimamura S."/>
            <person name="Suzuki Y."/>
            <person name="Inagaki F."/>
            <person name="Takai K."/>
            <person name="Nealson K.H."/>
            <person name="Horikoshi K."/>
        </authorList>
    </citation>
    <scope>NUCLEOTIDE SEQUENCE</scope>
</reference>
<organism evidence="3">
    <name type="scientific">uncultured prokaryote</name>
    <dbReference type="NCBI Taxonomy" id="198431"/>
    <lineage>
        <taxon>unclassified sequences</taxon>
        <taxon>environmental samples</taxon>
    </lineage>
</organism>
<feature type="region of interest" description="Disordered" evidence="1">
    <location>
        <begin position="811"/>
        <end position="836"/>
    </location>
</feature>
<name>H5SM08_9ZZZZ</name>
<evidence type="ECO:0000259" key="2">
    <source>
        <dbReference type="Pfam" id="PF16158"/>
    </source>
</evidence>
<sequence>MLRNILLLLLISLLGHSFARSVAQENCNQAQFVADLTVADGTTFAPGTSFTKTWRLMNVGSCTWTTAYRLVFVGGDSLGAPAYVHLPVAVAPGQMVDLSVHLIAPQAIGHYRGLWKLSNAWGVKFGIGPNGNDPFWVDINVADASAVIFDFIANAPYALWRSGAGPLPFPGTAGDPRGYALRLERPHLESDTVDIEPGLLTVPQNRFFGYIQAIYPEFLVESGDYFQSLVNCEFGATGCYVTFRLEYITNSGLNRALWSWVENYEGRFYRAKVDLSRLAGQRVRFVLTVLSSGLASGDRAIWGAPRIVRLPVGAPPAPPPTLTPLPSLTPTATPFPSPLPGIVPAACDRATLVGDVTIPHGAILAPGAGFTKTWRLRNSGSCTWTTAYRLIFYSGEQMEAPTVIPLPWAVAPGQMVDLSINLIAPTSAGEHRAFWVLQNTAGALFGLGPAGNSPLELAIRVAGEAPLSGYDFLVNACAAEWRSGAGPLPCPGNDGDANGFVLKLDAAQMEDGSMMPALLTFPQNRYNGYIQGIYPFFNVQPGDRFQATVGCEGRAPCYVTFRLDYMTLNGAIVNFWSWRESNEGRTYKADLSLTPLVGQNVRFILTILATGYATNDRALWGTPRILRMTPATPPPTLPPSPTPTATLSPTPAPPIQWSIYTNPIYHFTFWYPPSAQITESTANSLHMRLPFTPGTTLTDKYLDVSVAENAEICQSPLATSSILSGSENVVLNGLSFLKQFGIEGSAGHVYKWVAYSTYQGNICVSLDFVLKSINPGVFLTPPPPYDEALESAIFEQMASTFAWLANLPTPEATSTATPVESPVVQPSESPSDTPTP</sequence>
<protein>
    <recommendedName>
        <fullName evidence="2">Nbr1 FW domain-containing protein</fullName>
    </recommendedName>
</protein>
<dbReference type="Gene3D" id="2.60.40.10">
    <property type="entry name" value="Immunoglobulins"/>
    <property type="match status" value="2"/>
</dbReference>
<accession>H5SM08</accession>